<evidence type="ECO:0000313" key="10">
    <source>
        <dbReference type="EMBL" id="KAG7168342.1"/>
    </source>
</evidence>
<dbReference type="InterPro" id="IPR003598">
    <property type="entry name" value="Ig_sub2"/>
</dbReference>
<dbReference type="Gene3D" id="2.60.40.10">
    <property type="entry name" value="Immunoglobulins"/>
    <property type="match status" value="5"/>
</dbReference>
<dbReference type="PROSITE" id="PS50835">
    <property type="entry name" value="IG_LIKE"/>
    <property type="match status" value="4"/>
</dbReference>
<keyword evidence="2 7" id="KW-0812">Transmembrane</keyword>
<dbReference type="CDD" id="cd00096">
    <property type="entry name" value="Ig"/>
    <property type="match status" value="2"/>
</dbReference>
<proteinExistence type="predicted"/>
<feature type="domain" description="Ig-like" evidence="9">
    <location>
        <begin position="408"/>
        <end position="502"/>
    </location>
</feature>
<evidence type="ECO:0000256" key="4">
    <source>
        <dbReference type="ARBA" id="ARBA00023136"/>
    </source>
</evidence>
<feature type="chain" id="PRO_5035232253" evidence="8">
    <location>
        <begin position="29"/>
        <end position="1021"/>
    </location>
</feature>
<evidence type="ECO:0000256" key="1">
    <source>
        <dbReference type="ARBA" id="ARBA00004167"/>
    </source>
</evidence>
<reference evidence="10" key="1">
    <citation type="journal article" date="2021" name="Sci. Adv.">
        <title>The American lobster genome reveals insights on longevity, neural, and immune adaptations.</title>
        <authorList>
            <person name="Polinski J.M."/>
            <person name="Zimin A.V."/>
            <person name="Clark K.F."/>
            <person name="Kohn A.B."/>
            <person name="Sadowski N."/>
            <person name="Timp W."/>
            <person name="Ptitsyn A."/>
            <person name="Khanna P."/>
            <person name="Romanova D.Y."/>
            <person name="Williams P."/>
            <person name="Greenwood S.J."/>
            <person name="Moroz L.L."/>
            <person name="Walt D.R."/>
            <person name="Bodnar A.G."/>
        </authorList>
    </citation>
    <scope>NUCLEOTIDE SEQUENCE</scope>
    <source>
        <strain evidence="10">GMGI-L3</strain>
    </source>
</reference>
<feature type="signal peptide" evidence="8">
    <location>
        <begin position="1"/>
        <end position="28"/>
    </location>
</feature>
<evidence type="ECO:0000256" key="3">
    <source>
        <dbReference type="ARBA" id="ARBA00022989"/>
    </source>
</evidence>
<evidence type="ECO:0000313" key="11">
    <source>
        <dbReference type="Proteomes" id="UP000747542"/>
    </source>
</evidence>
<evidence type="ECO:0000256" key="5">
    <source>
        <dbReference type="ARBA" id="ARBA00023157"/>
    </source>
</evidence>
<feature type="domain" description="Ig-like" evidence="9">
    <location>
        <begin position="311"/>
        <end position="403"/>
    </location>
</feature>
<protein>
    <submittedName>
        <fullName evidence="10">Cell adhesion molecule 2-like 1</fullName>
    </submittedName>
</protein>
<accession>A0A8J5K2D8</accession>
<dbReference type="InterPro" id="IPR007110">
    <property type="entry name" value="Ig-like_dom"/>
</dbReference>
<dbReference type="SUPFAM" id="SSF48726">
    <property type="entry name" value="Immunoglobulin"/>
    <property type="match status" value="5"/>
</dbReference>
<feature type="compositionally biased region" description="Polar residues" evidence="6">
    <location>
        <begin position="950"/>
        <end position="984"/>
    </location>
</feature>
<dbReference type="Pfam" id="PF08205">
    <property type="entry name" value="C2-set_2"/>
    <property type="match status" value="2"/>
</dbReference>
<feature type="region of interest" description="Disordered" evidence="6">
    <location>
        <begin position="765"/>
        <end position="853"/>
    </location>
</feature>
<name>A0A8J5K2D8_HOMAM</name>
<dbReference type="Pfam" id="PF13927">
    <property type="entry name" value="Ig_3"/>
    <property type="match status" value="1"/>
</dbReference>
<feature type="domain" description="Ig-like" evidence="9">
    <location>
        <begin position="25"/>
        <end position="142"/>
    </location>
</feature>
<feature type="transmembrane region" description="Helical" evidence="7">
    <location>
        <begin position="608"/>
        <end position="630"/>
    </location>
</feature>
<dbReference type="EMBL" id="JAHLQT010020073">
    <property type="protein sequence ID" value="KAG7168342.1"/>
    <property type="molecule type" value="Genomic_DNA"/>
</dbReference>
<organism evidence="10 11">
    <name type="scientific">Homarus americanus</name>
    <name type="common">American lobster</name>
    <dbReference type="NCBI Taxonomy" id="6706"/>
    <lineage>
        <taxon>Eukaryota</taxon>
        <taxon>Metazoa</taxon>
        <taxon>Ecdysozoa</taxon>
        <taxon>Arthropoda</taxon>
        <taxon>Crustacea</taxon>
        <taxon>Multicrustacea</taxon>
        <taxon>Malacostraca</taxon>
        <taxon>Eumalacostraca</taxon>
        <taxon>Eucarida</taxon>
        <taxon>Decapoda</taxon>
        <taxon>Pleocyemata</taxon>
        <taxon>Astacidea</taxon>
        <taxon>Nephropoidea</taxon>
        <taxon>Nephropidae</taxon>
        <taxon>Homarus</taxon>
    </lineage>
</organism>
<comment type="caution">
    <text evidence="10">The sequence shown here is derived from an EMBL/GenBank/DDBJ whole genome shotgun (WGS) entry which is preliminary data.</text>
</comment>
<keyword evidence="8" id="KW-0732">Signal</keyword>
<dbReference type="GO" id="GO:0016020">
    <property type="term" value="C:membrane"/>
    <property type="evidence" value="ECO:0007669"/>
    <property type="project" value="UniProtKB-SubCell"/>
</dbReference>
<dbReference type="Proteomes" id="UP000747542">
    <property type="component" value="Unassembled WGS sequence"/>
</dbReference>
<sequence>MSVAVVMVNPHWLLAVVLLVSLTLPAPAKHTGVTSVWVVTGGRAELPCPPAPKMDDDQPVLVLWYLSSNTLPVYSYDAREGEFGAGERWSDPGVLGERAFFTALAHPPTLVLEHAHAHDQGVYTCRIDYRLSPSTTYIVNLTVIIPPGPPVVLWGGLGVVGGLGPLREDQQVKVVCRSVGGRPPPQLTWWWRGSRLPNQVTNTTVDPNTVPPLDVRILGSGGPVSAGAVLRLVCRAVGSHPPAEVTWWRAHSHLTQVSYAFEEGGNVTTATLTVMVDRDYDGATLACTAANPLLNRAPLTHSLKLQVYYTPVVRLSLGNPLDGEIIKEGDDVYFECTIRANPAVHRVDWYHNGAEVVHNVSAGVVVSGLSLVIRRLRRQHSGSYTCAATNMEGRNSSNAVHLTVRHSPVCAGGARQRTQGAARGTPAVVTCRVEAKPALDVTWAWVRRMEDGSERPVSEEDVRKDGLSSSVVLTPLNPGDYGQVLCSATNTIGRQREPCMVTLVPAGPPDPPSNCTAAPVAHTKDNQDAHLMLLAVTCHEGFDGGLPQDDFPEWVVVGLEGGVGATLRVAARNARGRSDTLRLEVHTASAQHRAAVDSESAALGVPTMLGAVVGVAVVLLLLLVVSVVIARHACPRKSKGGGTNDHTLVKTPTGSEWDCYDPTLVSPAQRRHPSLHLLANSHGQRESLVHVHADTQTPSHIPTKTHAHMQSQTPHSHLNGQIVNCRQQSIQVDQACRESDSTSHWSSDSEAESVVEVDLTAAGRSSAAGWPRGIDKSTYTPLATGDLDPPTTETPLSLPTSHSQAPVSCQPHTTDGDAPPQPPTKDSHFPCAIKHVPASTQRIKSSPKTFRNDKGIEKYPKIRDKRKLVRFSDYSKAASASVRPPSKVIQGEVSATSTPLASTEAGTAIITVHENGDKNSSETSPPPKPPRTLSHTIIDGCGALPAPEVSSYTLTGPSGHSPLTSQGPHTPVSEDSSQATTSNPAPLAEDEVRDAYSIVRVRDGGPLRTKYSDPGIMESSI</sequence>
<dbReference type="InterPro" id="IPR003599">
    <property type="entry name" value="Ig_sub"/>
</dbReference>
<dbReference type="PANTHER" id="PTHR23278:SF19">
    <property type="entry name" value="OBSCURIN"/>
    <property type="match status" value="1"/>
</dbReference>
<dbReference type="SMART" id="SM00409">
    <property type="entry name" value="IG"/>
    <property type="match status" value="4"/>
</dbReference>
<keyword evidence="4 7" id="KW-0472">Membrane</keyword>
<dbReference type="InterPro" id="IPR013106">
    <property type="entry name" value="Ig_V-set"/>
</dbReference>
<dbReference type="SMART" id="SM00408">
    <property type="entry name" value="IGc2"/>
    <property type="match status" value="4"/>
</dbReference>
<dbReference type="Pfam" id="PF07686">
    <property type="entry name" value="V-set"/>
    <property type="match status" value="1"/>
</dbReference>
<evidence type="ECO:0000256" key="2">
    <source>
        <dbReference type="ARBA" id="ARBA00022692"/>
    </source>
</evidence>
<keyword evidence="5" id="KW-1015">Disulfide bond</keyword>
<feature type="compositionally biased region" description="Low complexity" evidence="6">
    <location>
        <begin position="789"/>
        <end position="801"/>
    </location>
</feature>
<feature type="domain" description="Ig-like" evidence="9">
    <location>
        <begin position="211"/>
        <end position="306"/>
    </location>
</feature>
<dbReference type="InterPro" id="IPR036179">
    <property type="entry name" value="Ig-like_dom_sf"/>
</dbReference>
<feature type="compositionally biased region" description="Polar residues" evidence="6">
    <location>
        <begin position="838"/>
        <end position="849"/>
    </location>
</feature>
<keyword evidence="3 7" id="KW-1133">Transmembrane helix</keyword>
<gene>
    <name evidence="10" type="primary">Cadm2-L1</name>
    <name evidence="10" type="ORF">Hamer_G002367</name>
</gene>
<evidence type="ECO:0000259" key="9">
    <source>
        <dbReference type="PROSITE" id="PS50835"/>
    </source>
</evidence>
<dbReference type="InterPro" id="IPR013783">
    <property type="entry name" value="Ig-like_fold"/>
</dbReference>
<feature type="region of interest" description="Disordered" evidence="6">
    <location>
        <begin position="914"/>
        <end position="994"/>
    </location>
</feature>
<evidence type="ECO:0000256" key="7">
    <source>
        <dbReference type="SAM" id="Phobius"/>
    </source>
</evidence>
<feature type="compositionally biased region" description="Polar residues" evidence="6">
    <location>
        <begin position="802"/>
        <end position="813"/>
    </location>
</feature>
<evidence type="ECO:0000256" key="8">
    <source>
        <dbReference type="SAM" id="SignalP"/>
    </source>
</evidence>
<evidence type="ECO:0000256" key="6">
    <source>
        <dbReference type="SAM" id="MobiDB-lite"/>
    </source>
</evidence>
<dbReference type="InterPro" id="IPR013162">
    <property type="entry name" value="CD80_C2-set"/>
</dbReference>
<dbReference type="AlphaFoldDB" id="A0A8J5K2D8"/>
<dbReference type="PANTHER" id="PTHR23278">
    <property type="entry name" value="SIDESTEP PROTEIN"/>
    <property type="match status" value="1"/>
</dbReference>
<comment type="subcellular location">
    <subcellularLocation>
        <location evidence="1">Membrane</location>
        <topology evidence="1">Single-pass membrane protein</topology>
    </subcellularLocation>
</comment>
<keyword evidence="11" id="KW-1185">Reference proteome</keyword>